<keyword evidence="2" id="KW-1185">Reference proteome</keyword>
<gene>
    <name evidence="1" type="primary">ga10040</name>
    <name evidence="1" type="ORF">PR202_ga10040</name>
</gene>
<dbReference type="PANTHER" id="PTHR33186:SF18">
    <property type="entry name" value="OS10G0136150 PROTEIN"/>
    <property type="match status" value="1"/>
</dbReference>
<reference evidence="1" key="2">
    <citation type="submission" date="2021-12" db="EMBL/GenBank/DDBJ databases">
        <title>Resequencing data analysis of finger millet.</title>
        <authorList>
            <person name="Hatakeyama M."/>
            <person name="Aluri S."/>
            <person name="Balachadran M.T."/>
            <person name="Sivarajan S.R."/>
            <person name="Poveda L."/>
            <person name="Shimizu-Inatsugi R."/>
            <person name="Schlapbach R."/>
            <person name="Sreeman S.M."/>
            <person name="Shimizu K.K."/>
        </authorList>
    </citation>
    <scope>NUCLEOTIDE SEQUENCE</scope>
</reference>
<comment type="caution">
    <text evidence="1">The sequence shown here is derived from an EMBL/GenBank/DDBJ whole genome shotgun (WGS) entry which is preliminary data.</text>
</comment>
<dbReference type="AlphaFoldDB" id="A0AAV5C5Q0"/>
<dbReference type="EMBL" id="BQKI01000004">
    <property type="protein sequence ID" value="GJM93480.1"/>
    <property type="molecule type" value="Genomic_DNA"/>
</dbReference>
<dbReference type="Proteomes" id="UP001054889">
    <property type="component" value="Unassembled WGS sequence"/>
</dbReference>
<protein>
    <submittedName>
        <fullName evidence="1">Uncharacterized protein</fullName>
    </submittedName>
</protein>
<sequence length="95" mass="10553">MPVDGGGINFIVLEGFTVRVWKRMSSDTGDASRPSGHEMPVLMLASSEDGNVMFRLVDGGVIIMVHLRTMQLKKLAEKIDISWCYPFMSFYIAGP</sequence>
<accession>A0AAV5C5Q0</accession>
<organism evidence="1 2">
    <name type="scientific">Eleusine coracana subsp. coracana</name>
    <dbReference type="NCBI Taxonomy" id="191504"/>
    <lineage>
        <taxon>Eukaryota</taxon>
        <taxon>Viridiplantae</taxon>
        <taxon>Streptophyta</taxon>
        <taxon>Embryophyta</taxon>
        <taxon>Tracheophyta</taxon>
        <taxon>Spermatophyta</taxon>
        <taxon>Magnoliopsida</taxon>
        <taxon>Liliopsida</taxon>
        <taxon>Poales</taxon>
        <taxon>Poaceae</taxon>
        <taxon>PACMAD clade</taxon>
        <taxon>Chloridoideae</taxon>
        <taxon>Cynodonteae</taxon>
        <taxon>Eleusininae</taxon>
        <taxon>Eleusine</taxon>
    </lineage>
</organism>
<dbReference type="PANTHER" id="PTHR33186">
    <property type="entry name" value="OS10G0136150 PROTEIN-RELATED"/>
    <property type="match status" value="1"/>
</dbReference>
<name>A0AAV5C5Q0_ELECO</name>
<evidence type="ECO:0000313" key="2">
    <source>
        <dbReference type="Proteomes" id="UP001054889"/>
    </source>
</evidence>
<evidence type="ECO:0000313" key="1">
    <source>
        <dbReference type="EMBL" id="GJM93480.1"/>
    </source>
</evidence>
<reference evidence="1" key="1">
    <citation type="journal article" date="2018" name="DNA Res.">
        <title>Multiple hybrid de novo genome assembly of finger millet, an orphan allotetraploid crop.</title>
        <authorList>
            <person name="Hatakeyama M."/>
            <person name="Aluri S."/>
            <person name="Balachadran M.T."/>
            <person name="Sivarajan S.R."/>
            <person name="Patrignani A."/>
            <person name="Gruter S."/>
            <person name="Poveda L."/>
            <person name="Shimizu-Inatsugi R."/>
            <person name="Baeten J."/>
            <person name="Francoijs K.J."/>
            <person name="Nataraja K.N."/>
            <person name="Reddy Y.A.N."/>
            <person name="Phadnis S."/>
            <person name="Ravikumar R.L."/>
            <person name="Schlapbach R."/>
            <person name="Sreeman S.M."/>
            <person name="Shimizu K.K."/>
        </authorList>
    </citation>
    <scope>NUCLEOTIDE SEQUENCE</scope>
</reference>
<proteinExistence type="predicted"/>